<keyword evidence="2" id="KW-1185">Reference proteome</keyword>
<accession>A0A3M6QZN8</accession>
<name>A0A3M6QZN8_9BURK</name>
<dbReference type="AlphaFoldDB" id="A0A3M6QZN8"/>
<dbReference type="Proteomes" id="UP000278006">
    <property type="component" value="Unassembled WGS sequence"/>
</dbReference>
<dbReference type="EMBL" id="RDQO01000001">
    <property type="protein sequence ID" value="RMX08496.1"/>
    <property type="molecule type" value="Genomic_DNA"/>
</dbReference>
<sequence length="157" mass="17171">MPDLLCRGTRSCHAFSSRASQRGSFCPHLTQARSSHQPSRRNTACAHRAKRLPDSFENDARVLDCSLRFTNEPFGFVELSMRLARLVGLDVLVDELFRFLETQACLVFQELAGAPAGGNVGQAHDQFGDADCGIERRSSYVAGKAGDAAAICFDPHL</sequence>
<proteinExistence type="predicted"/>
<evidence type="ECO:0000313" key="2">
    <source>
        <dbReference type="Proteomes" id="UP000278006"/>
    </source>
</evidence>
<comment type="caution">
    <text evidence="1">The sequence shown here is derived from an EMBL/GenBank/DDBJ whole genome shotgun (WGS) entry which is preliminary data.</text>
</comment>
<protein>
    <submittedName>
        <fullName evidence="1">Uncharacterized protein</fullName>
    </submittedName>
</protein>
<evidence type="ECO:0000313" key="1">
    <source>
        <dbReference type="EMBL" id="RMX08496.1"/>
    </source>
</evidence>
<gene>
    <name evidence="1" type="ORF">D8I35_05310</name>
</gene>
<organism evidence="1 2">
    <name type="scientific">Corticibacter populi</name>
    <dbReference type="NCBI Taxonomy" id="1550736"/>
    <lineage>
        <taxon>Bacteria</taxon>
        <taxon>Pseudomonadati</taxon>
        <taxon>Pseudomonadota</taxon>
        <taxon>Betaproteobacteria</taxon>
        <taxon>Burkholderiales</taxon>
        <taxon>Comamonadaceae</taxon>
        <taxon>Corticibacter</taxon>
    </lineage>
</organism>
<reference evidence="1 2" key="1">
    <citation type="submission" date="2018-10" db="EMBL/GenBank/DDBJ databases">
        <title>Draft genome of Cortibacter populi DSM10536.</title>
        <authorList>
            <person name="Bernier A.-M."/>
            <person name="Bernard K."/>
        </authorList>
    </citation>
    <scope>NUCLEOTIDE SEQUENCE [LARGE SCALE GENOMIC DNA]</scope>
    <source>
        <strain evidence="1 2">DSM 105136</strain>
    </source>
</reference>